<accession>A0A6C0IZC5</accession>
<name>A0A6C0IZC5_9ZZZZ</name>
<dbReference type="EMBL" id="MN740284">
    <property type="protein sequence ID" value="QHT97930.1"/>
    <property type="molecule type" value="Genomic_DNA"/>
</dbReference>
<sequence>METNQDPTKSPLSDPDGRLPMSIFAPSPRDLADRFAPTVYQKLPQVKETYLAYVVAIRDPLNLHLDIYWTPEMAERYSSAIRYDYTFVSEELSPTVHVRPAYSCHLRGVEIIQSAPNDFSNMKEAYIFMSKRILRSGGWVIVSVSDIDVYRRVLVNVFDVISRDSLNRELLTRVSSRTGNVIAKEYTRPIRTKSMFNPQDSQRDYHIIYENRK</sequence>
<reference evidence="1" key="1">
    <citation type="journal article" date="2020" name="Nature">
        <title>Giant virus diversity and host interactions through global metagenomics.</title>
        <authorList>
            <person name="Schulz F."/>
            <person name="Roux S."/>
            <person name="Paez-Espino D."/>
            <person name="Jungbluth S."/>
            <person name="Walsh D.A."/>
            <person name="Denef V.J."/>
            <person name="McMahon K.D."/>
            <person name="Konstantinidis K.T."/>
            <person name="Eloe-Fadrosh E.A."/>
            <person name="Kyrpides N.C."/>
            <person name="Woyke T."/>
        </authorList>
    </citation>
    <scope>NUCLEOTIDE SEQUENCE</scope>
    <source>
        <strain evidence="1">GVMAG-M-3300025572-1</strain>
    </source>
</reference>
<dbReference type="AlphaFoldDB" id="A0A6C0IZC5"/>
<evidence type="ECO:0008006" key="2">
    <source>
        <dbReference type="Google" id="ProtNLM"/>
    </source>
</evidence>
<organism evidence="1">
    <name type="scientific">viral metagenome</name>
    <dbReference type="NCBI Taxonomy" id="1070528"/>
    <lineage>
        <taxon>unclassified sequences</taxon>
        <taxon>metagenomes</taxon>
        <taxon>organismal metagenomes</taxon>
    </lineage>
</organism>
<proteinExistence type="predicted"/>
<protein>
    <recommendedName>
        <fullName evidence="2">Methyltransferase</fullName>
    </recommendedName>
</protein>
<evidence type="ECO:0000313" key="1">
    <source>
        <dbReference type="EMBL" id="QHT97930.1"/>
    </source>
</evidence>